<dbReference type="Gene3D" id="1.10.530.40">
    <property type="match status" value="1"/>
</dbReference>
<dbReference type="Pfam" id="PF00959">
    <property type="entry name" value="Phage_lysozyme"/>
    <property type="match status" value="1"/>
</dbReference>
<feature type="transmembrane region" description="Helical" evidence="8">
    <location>
        <begin position="302"/>
        <end position="321"/>
    </location>
</feature>
<comment type="catalytic activity">
    <reaction evidence="1 7">
        <text>Hydrolysis of (1-&gt;4)-beta-linkages between N-acetylmuramic acid and N-acetyl-D-glucosamine residues in a peptidoglycan and between N-acetyl-D-glucosamine residues in chitodextrins.</text>
        <dbReference type="EC" id="3.2.1.17"/>
    </reaction>
</comment>
<evidence type="ECO:0000256" key="8">
    <source>
        <dbReference type="SAM" id="Phobius"/>
    </source>
</evidence>
<dbReference type="SUPFAM" id="SSF53955">
    <property type="entry name" value="Lysozyme-like"/>
    <property type="match status" value="1"/>
</dbReference>
<dbReference type="InterPro" id="IPR051018">
    <property type="entry name" value="Bacteriophage_GH24"/>
</dbReference>
<evidence type="ECO:0000256" key="5">
    <source>
        <dbReference type="ARBA" id="ARBA00023200"/>
    </source>
</evidence>
<proteinExistence type="inferred from homology"/>
<dbReference type="CDD" id="cd00737">
    <property type="entry name" value="lyz_endolysin_autolysin"/>
    <property type="match status" value="1"/>
</dbReference>
<keyword evidence="6 7" id="KW-0326">Glycosidase</keyword>
<gene>
    <name evidence="9" type="ORF">EPK99_06360</name>
</gene>
<evidence type="ECO:0000256" key="6">
    <source>
        <dbReference type="ARBA" id="ARBA00023295"/>
    </source>
</evidence>
<dbReference type="PANTHER" id="PTHR38107">
    <property type="match status" value="1"/>
</dbReference>
<evidence type="ECO:0000256" key="2">
    <source>
        <dbReference type="ARBA" id="ARBA00022529"/>
    </source>
</evidence>
<dbReference type="HAMAP" id="MF_04110">
    <property type="entry name" value="ENDOLYSIN_T4"/>
    <property type="match status" value="1"/>
</dbReference>
<keyword evidence="10" id="KW-1185">Reference proteome</keyword>
<dbReference type="InterPro" id="IPR033907">
    <property type="entry name" value="Endolysin_autolysin"/>
</dbReference>
<dbReference type="EC" id="3.2.1.17" evidence="7"/>
<dbReference type="InterPro" id="IPR034690">
    <property type="entry name" value="Endolysin_T4_type"/>
</dbReference>
<evidence type="ECO:0000256" key="4">
    <source>
        <dbReference type="ARBA" id="ARBA00022801"/>
    </source>
</evidence>
<dbReference type="GO" id="GO:0042742">
    <property type="term" value="P:defense response to bacterium"/>
    <property type="evidence" value="ECO:0007669"/>
    <property type="project" value="UniProtKB-KW"/>
</dbReference>
<organism evidence="9 10">
    <name type="scientific">Neorhizobium lilium</name>
    <dbReference type="NCBI Taxonomy" id="2503024"/>
    <lineage>
        <taxon>Bacteria</taxon>
        <taxon>Pseudomonadati</taxon>
        <taxon>Pseudomonadota</taxon>
        <taxon>Alphaproteobacteria</taxon>
        <taxon>Hyphomicrobiales</taxon>
        <taxon>Rhizobiaceae</taxon>
        <taxon>Rhizobium/Agrobacterium group</taxon>
        <taxon>Neorhizobium</taxon>
    </lineage>
</organism>
<evidence type="ECO:0000256" key="3">
    <source>
        <dbReference type="ARBA" id="ARBA00022638"/>
    </source>
</evidence>
<dbReference type="GO" id="GO:0016998">
    <property type="term" value="P:cell wall macromolecule catabolic process"/>
    <property type="evidence" value="ECO:0007669"/>
    <property type="project" value="InterPro"/>
</dbReference>
<evidence type="ECO:0000313" key="9">
    <source>
        <dbReference type="EMBL" id="RWX79359.1"/>
    </source>
</evidence>
<dbReference type="PANTHER" id="PTHR38107:SF3">
    <property type="entry name" value="LYSOZYME RRRD-RELATED"/>
    <property type="match status" value="1"/>
</dbReference>
<keyword evidence="4 7" id="KW-0378">Hydrolase</keyword>
<keyword evidence="5" id="KW-1035">Host cytoplasm</keyword>
<feature type="transmembrane region" description="Helical" evidence="8">
    <location>
        <begin position="263"/>
        <end position="282"/>
    </location>
</feature>
<dbReference type="EMBL" id="SBIP01000002">
    <property type="protein sequence ID" value="RWX79359.1"/>
    <property type="molecule type" value="Genomic_DNA"/>
</dbReference>
<dbReference type="AlphaFoldDB" id="A0A444LK34"/>
<keyword evidence="8" id="KW-0472">Membrane</keyword>
<dbReference type="GO" id="GO:0003796">
    <property type="term" value="F:lysozyme activity"/>
    <property type="evidence" value="ECO:0007669"/>
    <property type="project" value="UniProtKB-EC"/>
</dbReference>
<keyword evidence="3 7" id="KW-0081">Bacteriolytic enzyme</keyword>
<keyword evidence="2 7" id="KW-0929">Antimicrobial</keyword>
<comment type="similarity">
    <text evidence="7">Belongs to the glycosyl hydrolase 24 family.</text>
</comment>
<name>A0A444LK34_9HYPH</name>
<evidence type="ECO:0000313" key="10">
    <source>
        <dbReference type="Proteomes" id="UP000287687"/>
    </source>
</evidence>
<dbReference type="Proteomes" id="UP000287687">
    <property type="component" value="Unassembled WGS sequence"/>
</dbReference>
<accession>A0A444LK34</accession>
<dbReference type="GO" id="GO:0009253">
    <property type="term" value="P:peptidoglycan catabolic process"/>
    <property type="evidence" value="ECO:0007669"/>
    <property type="project" value="InterPro"/>
</dbReference>
<dbReference type="InterPro" id="IPR023347">
    <property type="entry name" value="Lysozyme_dom_sf"/>
</dbReference>
<dbReference type="GO" id="GO:0031640">
    <property type="term" value="P:killing of cells of another organism"/>
    <property type="evidence" value="ECO:0007669"/>
    <property type="project" value="UniProtKB-KW"/>
</dbReference>
<keyword evidence="8" id="KW-0812">Transmembrane</keyword>
<dbReference type="InterPro" id="IPR023346">
    <property type="entry name" value="Lysozyme-like_dom_sf"/>
</dbReference>
<comment type="caution">
    <text evidence="9">The sequence shown here is derived from an EMBL/GenBank/DDBJ whole genome shotgun (WGS) entry which is preliminary data.</text>
</comment>
<keyword evidence="8" id="KW-1133">Transmembrane helix</keyword>
<dbReference type="InterPro" id="IPR002196">
    <property type="entry name" value="Glyco_hydro_24"/>
</dbReference>
<reference evidence="9 10" key="1">
    <citation type="submission" date="2019-01" db="EMBL/GenBank/DDBJ databases">
        <title>The draft genome of Rhizobium sp. 24NR.</title>
        <authorList>
            <person name="Liu L."/>
            <person name="Liang L."/>
            <person name="Shi S."/>
            <person name="Xu L."/>
            <person name="Wang X."/>
            <person name="Li L."/>
            <person name="Zhang X."/>
        </authorList>
    </citation>
    <scope>NUCLEOTIDE SEQUENCE [LARGE SCALE GENOMIC DNA]</scope>
    <source>
        <strain evidence="9 10">24NR</strain>
    </source>
</reference>
<dbReference type="OrthoDB" id="5327667at2"/>
<sequence>MRTSAAGRKAIAAHEGNKLTAYLDSVGVLTIGVGHTTAAGPPEVKKGMKITDAQSDEILTRDLAAVEADINRLVKVPVNQSQFDALVSLVFNIGGTAFRKSTLLKKLNAGDTAGAAEQFLVLNKGTVNGKKVAIKGLTTRRQNERKQFLSGDTQAAQAPAAGVTPATVVDPAGRTDAITVRIVQETLRDKGYTEVGVPDGKIGKLTKTAILAAKNENDITPINDVIDDAFLIALPGIPARNLPRDDAKPATVRQNAPEVRTNWLMKILGGLGLGTVGVGGVGDKVLGAITPWKDTFSDIPGWVWIGAALLVFGAVAFAGWYGERKGIAAYQEGARR</sequence>
<evidence type="ECO:0000256" key="7">
    <source>
        <dbReference type="RuleBase" id="RU003788"/>
    </source>
</evidence>
<protein>
    <recommendedName>
        <fullName evidence="7">Lysozyme</fullName>
        <ecNumber evidence="7">3.2.1.17</ecNumber>
    </recommendedName>
</protein>
<evidence type="ECO:0000256" key="1">
    <source>
        <dbReference type="ARBA" id="ARBA00000632"/>
    </source>
</evidence>